<evidence type="ECO:0000313" key="12">
    <source>
        <dbReference type="Proteomes" id="UP000051655"/>
    </source>
</evidence>
<comment type="subcellular location">
    <subcellularLocation>
        <location evidence="1">Cell membrane</location>
        <topology evidence="1">Single-pass membrane protein</topology>
    </subcellularLocation>
</comment>
<keyword evidence="5" id="KW-0812">Transmembrane</keyword>
<reference evidence="11 12" key="1">
    <citation type="journal article" date="2015" name="Genome Announc.">
        <title>Expanding the biotechnology potential of lactobacilli through comparative genomics of 213 strains and associated genera.</title>
        <authorList>
            <person name="Sun Z."/>
            <person name="Harris H.M."/>
            <person name="McCann A."/>
            <person name="Guo C."/>
            <person name="Argimon S."/>
            <person name="Zhang W."/>
            <person name="Yang X."/>
            <person name="Jeffery I.B."/>
            <person name="Cooney J.C."/>
            <person name="Kagawa T.F."/>
            <person name="Liu W."/>
            <person name="Song Y."/>
            <person name="Salvetti E."/>
            <person name="Wrobel A."/>
            <person name="Rasinkangas P."/>
            <person name="Parkhill J."/>
            <person name="Rea M.C."/>
            <person name="O'Sullivan O."/>
            <person name="Ritari J."/>
            <person name="Douillard F.P."/>
            <person name="Paul Ross R."/>
            <person name="Yang R."/>
            <person name="Briner A.E."/>
            <person name="Felis G.E."/>
            <person name="de Vos W.M."/>
            <person name="Barrangou R."/>
            <person name="Klaenhammer T.R."/>
            <person name="Caufield P.W."/>
            <person name="Cui Y."/>
            <person name="Zhang H."/>
            <person name="O'Toole P.W."/>
        </authorList>
    </citation>
    <scope>NUCLEOTIDE SEQUENCE [LARGE SCALE GENOMIC DNA]</scope>
    <source>
        <strain evidence="11 12">DSM 20593</strain>
    </source>
</reference>
<dbReference type="GO" id="GO:0015031">
    <property type="term" value="P:protein transport"/>
    <property type="evidence" value="ECO:0007669"/>
    <property type="project" value="UniProtKB-KW"/>
</dbReference>
<evidence type="ECO:0000256" key="7">
    <source>
        <dbReference type="ARBA" id="ARBA00022989"/>
    </source>
</evidence>
<feature type="region of interest" description="Disordered" evidence="10">
    <location>
        <begin position="84"/>
        <end position="108"/>
    </location>
</feature>
<feature type="compositionally biased region" description="Basic and acidic residues" evidence="10">
    <location>
        <begin position="99"/>
        <end position="108"/>
    </location>
</feature>
<accession>A0A0R2JCK8</accession>
<name>A0A0R2JCK8_9LACO</name>
<evidence type="ECO:0000313" key="11">
    <source>
        <dbReference type="EMBL" id="KRN75064.1"/>
    </source>
</evidence>
<evidence type="ECO:0000256" key="4">
    <source>
        <dbReference type="ARBA" id="ARBA00022475"/>
    </source>
</evidence>
<proteinExistence type="inferred from homology"/>
<evidence type="ECO:0008006" key="13">
    <source>
        <dbReference type="Google" id="ProtNLM"/>
    </source>
</evidence>
<keyword evidence="8" id="KW-0811">Translocation</keyword>
<keyword evidence="6" id="KW-0653">Protein transport</keyword>
<comment type="similarity">
    <text evidence="2">Belongs to the YajC family.</text>
</comment>
<evidence type="ECO:0000256" key="5">
    <source>
        <dbReference type="ARBA" id="ARBA00022692"/>
    </source>
</evidence>
<keyword evidence="9" id="KW-0472">Membrane</keyword>
<dbReference type="SMART" id="SM01323">
    <property type="entry name" value="YajC"/>
    <property type="match status" value="1"/>
</dbReference>
<feature type="compositionally biased region" description="Low complexity" evidence="10">
    <location>
        <begin position="84"/>
        <end position="97"/>
    </location>
</feature>
<dbReference type="OrthoDB" id="9800132at2"/>
<keyword evidence="3" id="KW-0813">Transport</keyword>
<dbReference type="Proteomes" id="UP000051655">
    <property type="component" value="Unassembled WGS sequence"/>
</dbReference>
<gene>
    <name evidence="11" type="ORF">IV73_GL000824</name>
</gene>
<dbReference type="PANTHER" id="PTHR33909:SF1">
    <property type="entry name" value="SEC TRANSLOCON ACCESSORY COMPLEX SUBUNIT YAJC"/>
    <property type="match status" value="1"/>
</dbReference>
<evidence type="ECO:0000256" key="3">
    <source>
        <dbReference type="ARBA" id="ARBA00022448"/>
    </source>
</evidence>
<keyword evidence="4" id="KW-1003">Cell membrane</keyword>
<evidence type="ECO:0000256" key="10">
    <source>
        <dbReference type="SAM" id="MobiDB-lite"/>
    </source>
</evidence>
<dbReference type="STRING" id="1616.IV73_GL000824"/>
<dbReference type="NCBIfam" id="TIGR00739">
    <property type="entry name" value="yajC"/>
    <property type="match status" value="1"/>
</dbReference>
<keyword evidence="12" id="KW-1185">Reference proteome</keyword>
<dbReference type="InterPro" id="IPR003849">
    <property type="entry name" value="Preprotein_translocase_YajC"/>
</dbReference>
<comment type="caution">
    <text evidence="11">The sequence shown here is derived from an EMBL/GenBank/DDBJ whole genome shotgun (WGS) entry which is preliminary data.</text>
</comment>
<dbReference type="EMBL" id="JQBP01000003">
    <property type="protein sequence ID" value="KRN75064.1"/>
    <property type="molecule type" value="Genomic_DNA"/>
</dbReference>
<evidence type="ECO:0000256" key="1">
    <source>
        <dbReference type="ARBA" id="ARBA00004162"/>
    </source>
</evidence>
<sequence>MQMNSILIFIVFLALMYFMMVRPQQKAAKKHQEMLQQLQPGTEVVTIGGLHGVIDHSDEKTITLDADGVLLTFERSAIKNVVTPATAAPEATTTTVPVEEDKHTDQED</sequence>
<dbReference type="AlphaFoldDB" id="A0A0R2JCK8"/>
<dbReference type="PATRIC" id="fig|1616.3.peg.844"/>
<evidence type="ECO:0000256" key="2">
    <source>
        <dbReference type="ARBA" id="ARBA00006742"/>
    </source>
</evidence>
<dbReference type="Pfam" id="PF02699">
    <property type="entry name" value="YajC"/>
    <property type="match status" value="1"/>
</dbReference>
<organism evidence="11 12">
    <name type="scientific">Weissella kandleri</name>
    <dbReference type="NCBI Taxonomy" id="1616"/>
    <lineage>
        <taxon>Bacteria</taxon>
        <taxon>Bacillati</taxon>
        <taxon>Bacillota</taxon>
        <taxon>Bacilli</taxon>
        <taxon>Lactobacillales</taxon>
        <taxon>Lactobacillaceae</taxon>
        <taxon>Weissella</taxon>
    </lineage>
</organism>
<evidence type="ECO:0000256" key="9">
    <source>
        <dbReference type="ARBA" id="ARBA00023136"/>
    </source>
</evidence>
<keyword evidence="7" id="KW-1133">Transmembrane helix</keyword>
<protein>
    <recommendedName>
        <fullName evidence="13">Preprotein translocase subunit YajC</fullName>
    </recommendedName>
</protein>
<evidence type="ECO:0000256" key="6">
    <source>
        <dbReference type="ARBA" id="ARBA00022927"/>
    </source>
</evidence>
<dbReference type="PRINTS" id="PR01853">
    <property type="entry name" value="YAJCTRNLCASE"/>
</dbReference>
<evidence type="ECO:0000256" key="8">
    <source>
        <dbReference type="ARBA" id="ARBA00023010"/>
    </source>
</evidence>
<dbReference type="RefSeq" id="WP_083485546.1">
    <property type="nucleotide sequence ID" value="NZ_JQBP01000003.1"/>
</dbReference>
<dbReference type="GO" id="GO:0005886">
    <property type="term" value="C:plasma membrane"/>
    <property type="evidence" value="ECO:0007669"/>
    <property type="project" value="UniProtKB-SubCell"/>
</dbReference>
<dbReference type="PANTHER" id="PTHR33909">
    <property type="entry name" value="SEC TRANSLOCON ACCESSORY COMPLEX SUBUNIT YAJC"/>
    <property type="match status" value="1"/>
</dbReference>